<evidence type="ECO:0008006" key="9">
    <source>
        <dbReference type="Google" id="ProtNLM"/>
    </source>
</evidence>
<protein>
    <recommendedName>
        <fullName evidence="9">Phosphoinositide interacting regulator of transient receptor potential channels</fullName>
    </recommendedName>
</protein>
<dbReference type="GO" id="GO:0044325">
    <property type="term" value="F:transmembrane transporter binding"/>
    <property type="evidence" value="ECO:0007669"/>
    <property type="project" value="TreeGrafter"/>
</dbReference>
<dbReference type="InterPro" id="IPR028068">
    <property type="entry name" value="PIRT"/>
</dbReference>
<feature type="transmembrane region" description="Helical" evidence="6">
    <location>
        <begin position="56"/>
        <end position="81"/>
    </location>
</feature>
<dbReference type="PANTHER" id="PTHR16100:SF4">
    <property type="entry name" value="PHOSPHOINOSITIDE-INTERACTING PROTEIN"/>
    <property type="match status" value="1"/>
</dbReference>
<dbReference type="GO" id="GO:0005886">
    <property type="term" value="C:plasma membrane"/>
    <property type="evidence" value="ECO:0007669"/>
    <property type="project" value="TreeGrafter"/>
</dbReference>
<dbReference type="GO" id="GO:1902936">
    <property type="term" value="F:phosphatidylinositol bisphosphate binding"/>
    <property type="evidence" value="ECO:0007669"/>
    <property type="project" value="TreeGrafter"/>
</dbReference>
<sequence length="133" mass="14472">MTMTSPPENIPLGERPLSPEQLTPYTESTIFSLSRSESMWPSSATRSSCEFYRHAVLLMTTGGSVLACGMVLSGLFFAGVSVRATKLLGPAVLSIGLVVLVVGVVLVPITREMKQLKLHCKNQIQNILHHHIL</sequence>
<evidence type="ECO:0000256" key="3">
    <source>
        <dbReference type="ARBA" id="ARBA00022989"/>
    </source>
</evidence>
<evidence type="ECO:0000313" key="7">
    <source>
        <dbReference type="Ensembl" id="ENSAMXP00005010677.1"/>
    </source>
</evidence>
<dbReference type="PANTHER" id="PTHR16100">
    <property type="entry name" value="PHOSPHOINOSITIDE-INTERACTING PROTEIN FAMILY MEMBER"/>
    <property type="match status" value="1"/>
</dbReference>
<name>A0A8B9HCQ4_ASTMX</name>
<keyword evidence="4 6" id="KW-0472">Membrane</keyword>
<feature type="region of interest" description="Disordered" evidence="5">
    <location>
        <begin position="1"/>
        <end position="21"/>
    </location>
</feature>
<organism evidence="7 8">
    <name type="scientific">Astyanax mexicanus</name>
    <name type="common">Blind cave fish</name>
    <name type="synonym">Astyanax fasciatus mexicanus</name>
    <dbReference type="NCBI Taxonomy" id="7994"/>
    <lineage>
        <taxon>Eukaryota</taxon>
        <taxon>Metazoa</taxon>
        <taxon>Chordata</taxon>
        <taxon>Craniata</taxon>
        <taxon>Vertebrata</taxon>
        <taxon>Euteleostomi</taxon>
        <taxon>Actinopterygii</taxon>
        <taxon>Neopterygii</taxon>
        <taxon>Teleostei</taxon>
        <taxon>Ostariophysi</taxon>
        <taxon>Characiformes</taxon>
        <taxon>Characoidei</taxon>
        <taxon>Acestrorhamphidae</taxon>
        <taxon>Acestrorhamphinae</taxon>
        <taxon>Astyanax</taxon>
    </lineage>
</organism>
<dbReference type="Proteomes" id="UP000694621">
    <property type="component" value="Unplaced"/>
</dbReference>
<dbReference type="Ensembl" id="ENSAMXT00005011878.1">
    <property type="protein sequence ID" value="ENSAMXP00005010677.1"/>
    <property type="gene ID" value="ENSAMXG00005005935.1"/>
</dbReference>
<proteinExistence type="predicted"/>
<keyword evidence="3 6" id="KW-1133">Transmembrane helix</keyword>
<comment type="subcellular location">
    <subcellularLocation>
        <location evidence="1">Membrane</location>
        <topology evidence="1">Multi-pass membrane protein</topology>
    </subcellularLocation>
</comment>
<evidence type="ECO:0000256" key="5">
    <source>
        <dbReference type="SAM" id="MobiDB-lite"/>
    </source>
</evidence>
<evidence type="ECO:0000256" key="4">
    <source>
        <dbReference type="ARBA" id="ARBA00023136"/>
    </source>
</evidence>
<dbReference type="AlphaFoldDB" id="A0A8B9HCQ4"/>
<keyword evidence="2 6" id="KW-0812">Transmembrane</keyword>
<evidence type="ECO:0000256" key="2">
    <source>
        <dbReference type="ARBA" id="ARBA00022692"/>
    </source>
</evidence>
<evidence type="ECO:0000313" key="8">
    <source>
        <dbReference type="Proteomes" id="UP000694621"/>
    </source>
</evidence>
<reference evidence="7" key="1">
    <citation type="submission" date="2025-08" db="UniProtKB">
        <authorList>
            <consortium name="Ensembl"/>
        </authorList>
    </citation>
    <scope>IDENTIFICATION</scope>
</reference>
<evidence type="ECO:0000256" key="6">
    <source>
        <dbReference type="SAM" id="Phobius"/>
    </source>
</evidence>
<feature type="transmembrane region" description="Helical" evidence="6">
    <location>
        <begin position="87"/>
        <end position="109"/>
    </location>
</feature>
<accession>A0A8B9HCQ4</accession>
<evidence type="ECO:0000256" key="1">
    <source>
        <dbReference type="ARBA" id="ARBA00004141"/>
    </source>
</evidence>
<dbReference type="Pfam" id="PF15099">
    <property type="entry name" value="PIRT"/>
    <property type="match status" value="1"/>
</dbReference>